<dbReference type="Pfam" id="PF01272">
    <property type="entry name" value="GreA_GreB"/>
    <property type="match status" value="1"/>
</dbReference>
<gene>
    <name evidence="8" type="primary">greA</name>
    <name evidence="12" type="ORF">B2J77_03245</name>
</gene>
<dbReference type="InterPro" id="IPR022691">
    <property type="entry name" value="Tscrpt_elong_fac_GreA/B_N"/>
</dbReference>
<dbReference type="RefSeq" id="WP_178091239.1">
    <property type="nucleotide sequence ID" value="NZ_CP019952.1"/>
</dbReference>
<accession>A0ABN4XSD4</accession>
<evidence type="ECO:0000256" key="1">
    <source>
        <dbReference type="ARBA" id="ARBA00008213"/>
    </source>
</evidence>
<feature type="domain" description="Transcription elongation factor GreA/GreB C-terminal" evidence="10">
    <location>
        <begin position="85"/>
        <end position="158"/>
    </location>
</feature>
<sequence length="160" mass="17628">MSMTKYPMTVQGARALEEELLFLSKTERPRLSQAIGEARELGDLKENAEYHAAREEQGMVEARIRDIEGRLQNSVVIDVTTIAHTGKVIFGTTVDLENTETGDQVTYQIVGEDEADVKKGKLSNSAPIARAIIGKEEGDTVVVKTPNGTVEYEIVEVKHI</sequence>
<dbReference type="PANTHER" id="PTHR30437">
    <property type="entry name" value="TRANSCRIPTION ELONGATION FACTOR GREA"/>
    <property type="match status" value="1"/>
</dbReference>
<keyword evidence="3 8" id="KW-0805">Transcription regulation</keyword>
<dbReference type="NCBIfam" id="TIGR01462">
    <property type="entry name" value="greA"/>
    <property type="match status" value="1"/>
</dbReference>
<dbReference type="Gene3D" id="1.10.287.180">
    <property type="entry name" value="Transcription elongation factor, GreA/GreB, N-terminal domain"/>
    <property type="match status" value="1"/>
</dbReference>
<evidence type="ECO:0000256" key="4">
    <source>
        <dbReference type="ARBA" id="ARBA00023125"/>
    </source>
</evidence>
<dbReference type="HAMAP" id="MF_00105">
    <property type="entry name" value="GreA_GreB"/>
    <property type="match status" value="1"/>
</dbReference>
<dbReference type="InterPro" id="IPR006359">
    <property type="entry name" value="Tscrpt_elong_fac_GreA"/>
</dbReference>
<dbReference type="NCBIfam" id="NF001261">
    <property type="entry name" value="PRK00226.1-2"/>
    <property type="match status" value="1"/>
</dbReference>
<protein>
    <recommendedName>
        <fullName evidence="2 8">Transcription elongation factor GreA</fullName>
    </recommendedName>
    <alternativeName>
        <fullName evidence="7 8">Transcript cleavage factor GreA</fullName>
    </alternativeName>
</protein>
<dbReference type="NCBIfam" id="NF001264">
    <property type="entry name" value="PRK00226.1-5"/>
    <property type="match status" value="1"/>
</dbReference>
<evidence type="ECO:0000259" key="11">
    <source>
        <dbReference type="Pfam" id="PF03449"/>
    </source>
</evidence>
<dbReference type="Gene3D" id="3.10.50.30">
    <property type="entry name" value="Transcription elongation factor, GreA/GreB, C-terminal domain"/>
    <property type="match status" value="1"/>
</dbReference>
<evidence type="ECO:0000256" key="6">
    <source>
        <dbReference type="ARBA" id="ARBA00024916"/>
    </source>
</evidence>
<dbReference type="PROSITE" id="PS00829">
    <property type="entry name" value="GREAB_1"/>
    <property type="match status" value="1"/>
</dbReference>
<dbReference type="InterPro" id="IPR036805">
    <property type="entry name" value="Tscrpt_elong_fac_GreA/B_N_sf"/>
</dbReference>
<dbReference type="InterPro" id="IPR023459">
    <property type="entry name" value="Tscrpt_elong_fac_GreA/B_fam"/>
</dbReference>
<dbReference type="NCBIfam" id="NF001263">
    <property type="entry name" value="PRK00226.1-4"/>
    <property type="match status" value="1"/>
</dbReference>
<reference evidence="12 13" key="1">
    <citation type="submission" date="2017-02" db="EMBL/GenBank/DDBJ databases">
        <authorList>
            <person name="Guo L."/>
        </authorList>
    </citation>
    <scope>NUCLEOTIDE SEQUENCE [LARGE SCALE GENOMIC DNA]</scope>
    <source>
        <strain evidence="12 13">PRS09-11288</strain>
    </source>
</reference>
<dbReference type="GO" id="GO:0003746">
    <property type="term" value="F:translation elongation factor activity"/>
    <property type="evidence" value="ECO:0007669"/>
    <property type="project" value="UniProtKB-KW"/>
</dbReference>
<proteinExistence type="inferred from homology"/>
<evidence type="ECO:0000256" key="5">
    <source>
        <dbReference type="ARBA" id="ARBA00023163"/>
    </source>
</evidence>
<evidence type="ECO:0000256" key="2">
    <source>
        <dbReference type="ARBA" id="ARBA00013729"/>
    </source>
</evidence>
<organism evidence="12 13">
    <name type="scientific">Pseudomonas parafulva</name>
    <dbReference type="NCBI Taxonomy" id="157782"/>
    <lineage>
        <taxon>Bacteria</taxon>
        <taxon>Pseudomonadati</taxon>
        <taxon>Pseudomonadota</taxon>
        <taxon>Gammaproteobacteria</taxon>
        <taxon>Pseudomonadales</taxon>
        <taxon>Pseudomonadaceae</taxon>
        <taxon>Pseudomonas</taxon>
    </lineage>
</organism>
<dbReference type="InterPro" id="IPR036953">
    <property type="entry name" value="GreA/GreB_C_sf"/>
</dbReference>
<dbReference type="SUPFAM" id="SSF46557">
    <property type="entry name" value="GreA transcript cleavage protein, N-terminal domain"/>
    <property type="match status" value="1"/>
</dbReference>
<keyword evidence="4 8" id="KW-0238">DNA-binding</keyword>
<dbReference type="PIRSF" id="PIRSF006092">
    <property type="entry name" value="GreA_GreB"/>
    <property type="match status" value="1"/>
</dbReference>
<keyword evidence="12" id="KW-0648">Protein biosynthesis</keyword>
<evidence type="ECO:0000313" key="13">
    <source>
        <dbReference type="Proteomes" id="UP000191010"/>
    </source>
</evidence>
<comment type="similarity">
    <text evidence="1 8 9">Belongs to the GreA/GreB family.</text>
</comment>
<keyword evidence="5 8" id="KW-0804">Transcription</keyword>
<dbReference type="EMBL" id="CP019952">
    <property type="protein sequence ID" value="AQW67315.1"/>
    <property type="molecule type" value="Genomic_DNA"/>
</dbReference>
<dbReference type="SUPFAM" id="SSF54534">
    <property type="entry name" value="FKBP-like"/>
    <property type="match status" value="1"/>
</dbReference>
<feature type="domain" description="Transcription elongation factor GreA/GreB N-terminal" evidence="11">
    <location>
        <begin position="7"/>
        <end position="76"/>
    </location>
</feature>
<dbReference type="InterPro" id="IPR028624">
    <property type="entry name" value="Tscrpt_elong_fac_GreA/B"/>
</dbReference>
<comment type="function">
    <text evidence="6 8 9">Necessary for efficient RNA polymerase transcription elongation past template-encoded arresting sites. The arresting sites in DNA have the property of trapping a certain fraction of elongating RNA polymerases that pass through, resulting in locked ternary complexes. Cleavage of the nascent transcript by cleavage factors such as GreA or GreB allows the resumption of elongation from the new 3'terminus. GreA releases sequences of 2 to 3 nucleotides.</text>
</comment>
<evidence type="ECO:0000313" key="12">
    <source>
        <dbReference type="EMBL" id="AQW67315.1"/>
    </source>
</evidence>
<dbReference type="InterPro" id="IPR018151">
    <property type="entry name" value="TF_GreA/GreB_CS"/>
</dbReference>
<evidence type="ECO:0000256" key="3">
    <source>
        <dbReference type="ARBA" id="ARBA00023015"/>
    </source>
</evidence>
<evidence type="ECO:0000259" key="10">
    <source>
        <dbReference type="Pfam" id="PF01272"/>
    </source>
</evidence>
<name>A0ABN4XSD4_9PSED</name>
<evidence type="ECO:0000256" key="8">
    <source>
        <dbReference type="HAMAP-Rule" id="MF_00105"/>
    </source>
</evidence>
<dbReference type="InterPro" id="IPR001437">
    <property type="entry name" value="Tscrpt_elong_fac_GreA/B_C"/>
</dbReference>
<dbReference type="Pfam" id="PF03449">
    <property type="entry name" value="GreA_GreB_N"/>
    <property type="match status" value="1"/>
</dbReference>
<dbReference type="PANTHER" id="PTHR30437:SF4">
    <property type="entry name" value="TRANSCRIPTION ELONGATION FACTOR GREA"/>
    <property type="match status" value="1"/>
</dbReference>
<evidence type="ECO:0000256" key="9">
    <source>
        <dbReference type="RuleBase" id="RU000556"/>
    </source>
</evidence>
<keyword evidence="13" id="KW-1185">Reference proteome</keyword>
<keyword evidence="12" id="KW-0251">Elongation factor</keyword>
<evidence type="ECO:0000256" key="7">
    <source>
        <dbReference type="ARBA" id="ARBA00030776"/>
    </source>
</evidence>
<dbReference type="Proteomes" id="UP000191010">
    <property type="component" value="Chromosome"/>
</dbReference>